<reference evidence="1" key="1">
    <citation type="journal article" date="2014" name="Front. Microbiol.">
        <title>High frequency of phylogenetically diverse reductive dehalogenase-homologous genes in deep subseafloor sedimentary metagenomes.</title>
        <authorList>
            <person name="Kawai M."/>
            <person name="Futagami T."/>
            <person name="Toyoda A."/>
            <person name="Takaki Y."/>
            <person name="Nishi S."/>
            <person name="Hori S."/>
            <person name="Arai W."/>
            <person name="Tsubouchi T."/>
            <person name="Morono Y."/>
            <person name="Uchiyama I."/>
            <person name="Ito T."/>
            <person name="Fujiyama A."/>
            <person name="Inagaki F."/>
            <person name="Takami H."/>
        </authorList>
    </citation>
    <scope>NUCLEOTIDE SEQUENCE</scope>
    <source>
        <strain evidence="1">Expedition CK06-06</strain>
    </source>
</reference>
<proteinExistence type="predicted"/>
<dbReference type="AlphaFoldDB" id="X0TU30"/>
<sequence length="83" mass="9907">MWQDECKDCETNTCIDKDSKCRICMTYKLDAMERKNNTNLERIKCYQKEGEFLSDENNKLVAKIAELKLNIVTFQSQLEHRRL</sequence>
<accession>X0TU30</accession>
<name>X0TU30_9ZZZZ</name>
<gene>
    <name evidence="1" type="ORF">S01H1_06237</name>
</gene>
<dbReference type="EMBL" id="BARS01003230">
    <property type="protein sequence ID" value="GAF79625.1"/>
    <property type="molecule type" value="Genomic_DNA"/>
</dbReference>
<protein>
    <submittedName>
        <fullName evidence="1">Uncharacterized protein</fullName>
    </submittedName>
</protein>
<evidence type="ECO:0000313" key="1">
    <source>
        <dbReference type="EMBL" id="GAF79625.1"/>
    </source>
</evidence>
<comment type="caution">
    <text evidence="1">The sequence shown here is derived from an EMBL/GenBank/DDBJ whole genome shotgun (WGS) entry which is preliminary data.</text>
</comment>
<organism evidence="1">
    <name type="scientific">marine sediment metagenome</name>
    <dbReference type="NCBI Taxonomy" id="412755"/>
    <lineage>
        <taxon>unclassified sequences</taxon>
        <taxon>metagenomes</taxon>
        <taxon>ecological metagenomes</taxon>
    </lineage>
</organism>